<keyword evidence="2" id="KW-0812">Transmembrane</keyword>
<comment type="caution">
    <text evidence="3">The sequence shown here is derived from an EMBL/GenBank/DDBJ whole genome shotgun (WGS) entry which is preliminary data.</text>
</comment>
<dbReference type="EMBL" id="PGTM01000197">
    <property type="protein sequence ID" value="PJF35167.1"/>
    <property type="molecule type" value="Genomic_DNA"/>
</dbReference>
<proteinExistence type="inferred from homology"/>
<feature type="transmembrane region" description="Helical" evidence="2">
    <location>
        <begin position="68"/>
        <end position="87"/>
    </location>
</feature>
<evidence type="ECO:0000313" key="4">
    <source>
        <dbReference type="Proteomes" id="UP000229681"/>
    </source>
</evidence>
<dbReference type="AlphaFoldDB" id="A0A2M8PC85"/>
<name>A0A2M8PC85_9CHLR</name>
<evidence type="ECO:0000256" key="1">
    <source>
        <dbReference type="ARBA" id="ARBA00008404"/>
    </source>
</evidence>
<accession>A0A2M8PC85</accession>
<dbReference type="Pfam" id="PF03334">
    <property type="entry name" value="PhaG_MnhG_YufB"/>
    <property type="match status" value="1"/>
</dbReference>
<reference evidence="3 4" key="1">
    <citation type="submission" date="2017-11" db="EMBL/GenBank/DDBJ databases">
        <title>Evolution of Phototrophy in the Chloroflexi Phylum Driven by Horizontal Gene Transfer.</title>
        <authorList>
            <person name="Ward L.M."/>
            <person name="Hemp J."/>
            <person name="Shih P.M."/>
            <person name="Mcglynn S.E."/>
            <person name="Fischer W."/>
        </authorList>
    </citation>
    <scope>NUCLEOTIDE SEQUENCE [LARGE SCALE GENOMIC DNA]</scope>
    <source>
        <strain evidence="3">JP3_13</strain>
    </source>
</reference>
<dbReference type="NCBIfam" id="TIGR01300">
    <property type="entry name" value="CPA3_mnhG_phaG"/>
    <property type="match status" value="1"/>
</dbReference>
<organism evidence="3 4">
    <name type="scientific">Candidatus Thermofonsia Clade 1 bacterium</name>
    <dbReference type="NCBI Taxonomy" id="2364210"/>
    <lineage>
        <taxon>Bacteria</taxon>
        <taxon>Bacillati</taxon>
        <taxon>Chloroflexota</taxon>
        <taxon>Candidatus Thermofontia</taxon>
        <taxon>Candidatus Thermofonsia Clade 1</taxon>
    </lineage>
</organism>
<feature type="transmembrane region" description="Helical" evidence="2">
    <location>
        <begin position="42"/>
        <end position="62"/>
    </location>
</feature>
<keyword evidence="2" id="KW-1133">Transmembrane helix</keyword>
<dbReference type="GO" id="GO:0015385">
    <property type="term" value="F:sodium:proton antiporter activity"/>
    <property type="evidence" value="ECO:0007669"/>
    <property type="project" value="TreeGrafter"/>
</dbReference>
<gene>
    <name evidence="3" type="ORF">CUN49_11945</name>
</gene>
<evidence type="ECO:0000256" key="2">
    <source>
        <dbReference type="SAM" id="Phobius"/>
    </source>
</evidence>
<dbReference type="PANTHER" id="PTHR34703:SF1">
    <property type="entry name" value="ANTIPORTER SUBUNIT MNHG2-RELATED"/>
    <property type="match status" value="1"/>
</dbReference>
<feature type="transmembrane region" description="Helical" evidence="2">
    <location>
        <begin position="6"/>
        <end position="30"/>
    </location>
</feature>
<sequence length="114" mass="12107">MEIRELLGLAALYFGVAFSTIGVIGMVRLPDVYTRLHASGKVSTLGLWGILLGAALLLEGVWPRAVALAVFLVLVQPIASHAIAAAARRSGVPMALNFRDDMPPIEELSGTEQP</sequence>
<protein>
    <submittedName>
        <fullName evidence="3">Na+/H+ antiporter subunit G</fullName>
    </submittedName>
</protein>
<keyword evidence="2" id="KW-0472">Membrane</keyword>
<evidence type="ECO:0000313" key="3">
    <source>
        <dbReference type="EMBL" id="PJF35167.1"/>
    </source>
</evidence>
<comment type="similarity">
    <text evidence="1">Belongs to the CPA3 antiporters (TC 2.A.63) subunit G family.</text>
</comment>
<dbReference type="PANTHER" id="PTHR34703">
    <property type="entry name" value="ANTIPORTER SUBUNIT MNHG2-RELATED"/>
    <property type="match status" value="1"/>
</dbReference>
<dbReference type="Proteomes" id="UP000229681">
    <property type="component" value="Unassembled WGS sequence"/>
</dbReference>
<dbReference type="InterPro" id="IPR005133">
    <property type="entry name" value="PhaG_MnhG_YufB"/>
</dbReference>